<dbReference type="PANTHER" id="PTHR37947">
    <property type="entry name" value="BLL2462 PROTEIN"/>
    <property type="match status" value="1"/>
</dbReference>
<feature type="transmembrane region" description="Helical" evidence="1">
    <location>
        <begin position="37"/>
        <end position="56"/>
    </location>
</feature>
<keyword evidence="1" id="KW-0472">Membrane</keyword>
<sequence length="327" mass="34814">MSFLPTFSWWGVALVFVPLLVGTGALAWRSAQRRRAWLLRLGMVVLMLCVAVRPGVAGGEARAGASDVDVFFVVDTTSSIAAEDYDGKPRLEGVRSDIRQIATKLAGARFSLITFDGAATMRLPLTTDTTALSTVSEVLAPEITMYSRSSSISAARELLTERLKAAKKSHPERSRAVFYLGDGEQTAGSAPESFADAAELIDGGGVLGYGTSQGGRMRENLGYQGPSRYIRSAGSSQDAESVIDETNLRAIAEQLGVGYTHRAAGEPIGPALDDAQPGDLSPDSGLTSNRIELYWIPAGALSLLLAGELAGLLRARRDLQPRRKARA</sequence>
<dbReference type="RefSeq" id="WP_349637600.1">
    <property type="nucleotide sequence ID" value="NZ_CP090958.1"/>
</dbReference>
<gene>
    <name evidence="3" type="ORF">LWF01_11895</name>
</gene>
<evidence type="ECO:0000313" key="3">
    <source>
        <dbReference type="EMBL" id="WGW10817.1"/>
    </source>
</evidence>
<keyword evidence="4" id="KW-1185">Reference proteome</keyword>
<proteinExistence type="predicted"/>
<feature type="domain" description="VWFA" evidence="2">
    <location>
        <begin position="69"/>
        <end position="255"/>
    </location>
</feature>
<dbReference type="PROSITE" id="PS50234">
    <property type="entry name" value="VWFA"/>
    <property type="match status" value="1"/>
</dbReference>
<dbReference type="Pfam" id="PF13519">
    <property type="entry name" value="VWA_2"/>
    <property type="match status" value="1"/>
</dbReference>
<dbReference type="SMART" id="SM00327">
    <property type="entry name" value="VWA"/>
    <property type="match status" value="1"/>
</dbReference>
<dbReference type="InterPro" id="IPR036465">
    <property type="entry name" value="vWFA_dom_sf"/>
</dbReference>
<protein>
    <submittedName>
        <fullName evidence="3">VWA domain-containing protein</fullName>
    </submittedName>
</protein>
<feature type="transmembrane region" description="Helical" evidence="1">
    <location>
        <begin position="293"/>
        <end position="313"/>
    </location>
</feature>
<accession>A0ABY8QPC2</accession>
<evidence type="ECO:0000313" key="4">
    <source>
        <dbReference type="Proteomes" id="UP001209083"/>
    </source>
</evidence>
<feature type="transmembrane region" description="Helical" evidence="1">
    <location>
        <begin position="6"/>
        <end position="28"/>
    </location>
</feature>
<keyword evidence="1" id="KW-1133">Transmembrane helix</keyword>
<keyword evidence="1" id="KW-0812">Transmembrane</keyword>
<dbReference type="PANTHER" id="PTHR37947:SF1">
    <property type="entry name" value="BLL2462 PROTEIN"/>
    <property type="match status" value="1"/>
</dbReference>
<dbReference type="InterPro" id="IPR002035">
    <property type="entry name" value="VWF_A"/>
</dbReference>
<organism evidence="3 4">
    <name type="scientific">Saxibacter everestensis</name>
    <dbReference type="NCBI Taxonomy" id="2909229"/>
    <lineage>
        <taxon>Bacteria</taxon>
        <taxon>Bacillati</taxon>
        <taxon>Actinomycetota</taxon>
        <taxon>Actinomycetes</taxon>
        <taxon>Micrococcales</taxon>
        <taxon>Brevibacteriaceae</taxon>
        <taxon>Saxibacter</taxon>
    </lineage>
</organism>
<dbReference type="Proteomes" id="UP001209083">
    <property type="component" value="Chromosome"/>
</dbReference>
<reference evidence="3 4" key="1">
    <citation type="submission" date="2023-05" db="EMBL/GenBank/DDBJ databases">
        <title>Lithophilousrod everest ZFBP1038 complete genpme.</title>
        <authorList>
            <person name="Tian M."/>
        </authorList>
    </citation>
    <scope>NUCLEOTIDE SEQUENCE [LARGE SCALE GENOMIC DNA]</scope>
    <source>
        <strain evidence="3 4">ZFBP1038</strain>
    </source>
</reference>
<dbReference type="EMBL" id="CP090958">
    <property type="protein sequence ID" value="WGW10817.1"/>
    <property type="molecule type" value="Genomic_DNA"/>
</dbReference>
<name>A0ABY8QPC2_9MICO</name>
<dbReference type="Gene3D" id="3.40.50.410">
    <property type="entry name" value="von Willebrand factor, type A domain"/>
    <property type="match status" value="1"/>
</dbReference>
<dbReference type="SUPFAM" id="SSF53300">
    <property type="entry name" value="vWA-like"/>
    <property type="match status" value="1"/>
</dbReference>
<evidence type="ECO:0000259" key="2">
    <source>
        <dbReference type="PROSITE" id="PS50234"/>
    </source>
</evidence>
<evidence type="ECO:0000256" key="1">
    <source>
        <dbReference type="SAM" id="Phobius"/>
    </source>
</evidence>